<feature type="region of interest" description="Disordered" evidence="1">
    <location>
        <begin position="561"/>
        <end position="593"/>
    </location>
</feature>
<protein>
    <submittedName>
        <fullName evidence="2">Uncharacterized protein</fullName>
    </submittedName>
</protein>
<dbReference type="Proteomes" id="UP000799777">
    <property type="component" value="Unassembled WGS sequence"/>
</dbReference>
<evidence type="ECO:0000313" key="2">
    <source>
        <dbReference type="EMBL" id="KAF2027697.1"/>
    </source>
</evidence>
<feature type="region of interest" description="Disordered" evidence="1">
    <location>
        <begin position="298"/>
        <end position="363"/>
    </location>
</feature>
<evidence type="ECO:0000256" key="1">
    <source>
        <dbReference type="SAM" id="MobiDB-lite"/>
    </source>
</evidence>
<proteinExistence type="predicted"/>
<feature type="non-terminal residue" evidence="2">
    <location>
        <position position="748"/>
    </location>
</feature>
<reference evidence="2" key="1">
    <citation type="journal article" date="2020" name="Stud. Mycol.">
        <title>101 Dothideomycetes genomes: a test case for predicting lifestyles and emergence of pathogens.</title>
        <authorList>
            <person name="Haridas S."/>
            <person name="Albert R."/>
            <person name="Binder M."/>
            <person name="Bloem J."/>
            <person name="Labutti K."/>
            <person name="Salamov A."/>
            <person name="Andreopoulos B."/>
            <person name="Baker S."/>
            <person name="Barry K."/>
            <person name="Bills G."/>
            <person name="Bluhm B."/>
            <person name="Cannon C."/>
            <person name="Castanera R."/>
            <person name="Culley D."/>
            <person name="Daum C."/>
            <person name="Ezra D."/>
            <person name="Gonzalez J."/>
            <person name="Henrissat B."/>
            <person name="Kuo A."/>
            <person name="Liang C."/>
            <person name="Lipzen A."/>
            <person name="Lutzoni F."/>
            <person name="Magnuson J."/>
            <person name="Mondo S."/>
            <person name="Nolan M."/>
            <person name="Ohm R."/>
            <person name="Pangilinan J."/>
            <person name="Park H.-J."/>
            <person name="Ramirez L."/>
            <person name="Alfaro M."/>
            <person name="Sun H."/>
            <person name="Tritt A."/>
            <person name="Yoshinaga Y."/>
            <person name="Zwiers L.-H."/>
            <person name="Turgeon B."/>
            <person name="Goodwin S."/>
            <person name="Spatafora J."/>
            <person name="Crous P."/>
            <person name="Grigoriev I."/>
        </authorList>
    </citation>
    <scope>NUCLEOTIDE SEQUENCE</scope>
    <source>
        <strain evidence="2">CBS 110217</strain>
    </source>
</reference>
<dbReference type="OrthoDB" id="3799259at2759"/>
<gene>
    <name evidence="2" type="ORF">EK21DRAFT_38120</name>
</gene>
<dbReference type="EMBL" id="ML978223">
    <property type="protein sequence ID" value="KAF2027697.1"/>
    <property type="molecule type" value="Genomic_DNA"/>
</dbReference>
<feature type="region of interest" description="Disordered" evidence="1">
    <location>
        <begin position="710"/>
        <end position="748"/>
    </location>
</feature>
<organism evidence="2 3">
    <name type="scientific">Setomelanomma holmii</name>
    <dbReference type="NCBI Taxonomy" id="210430"/>
    <lineage>
        <taxon>Eukaryota</taxon>
        <taxon>Fungi</taxon>
        <taxon>Dikarya</taxon>
        <taxon>Ascomycota</taxon>
        <taxon>Pezizomycotina</taxon>
        <taxon>Dothideomycetes</taxon>
        <taxon>Pleosporomycetidae</taxon>
        <taxon>Pleosporales</taxon>
        <taxon>Pleosporineae</taxon>
        <taxon>Phaeosphaeriaceae</taxon>
        <taxon>Setomelanomma</taxon>
    </lineage>
</organism>
<evidence type="ECO:0000313" key="3">
    <source>
        <dbReference type="Proteomes" id="UP000799777"/>
    </source>
</evidence>
<keyword evidence="3" id="KW-1185">Reference proteome</keyword>
<name>A0A9P4H673_9PLEO</name>
<dbReference type="AlphaFoldDB" id="A0A9P4H673"/>
<comment type="caution">
    <text evidence="2">The sequence shown here is derived from an EMBL/GenBank/DDBJ whole genome shotgun (WGS) entry which is preliminary data.</text>
</comment>
<accession>A0A9P4H673</accession>
<sequence>MSNIRDLFSRNNNDIKEKVPPDLRNALRLLHLNGFEDLEERFLSVDAFLRPWSVFRDSLLLLAKDAIQRPTYISMHSGLEVPNGISRMDILWFYTQFDEGTLRYDPRADRYSRNYTPDTSVYGAIDRSKWGVAEYEKHLYAWLLQEWKVGKAYSPWRFEFFELMNICTAWEEVFVPIVNALRISYDPRGRRHYGRLALYVETQCPSRLAFPDSNVAIPQKTLMSPTPYRVVSAPKTIPSMVGQEQVPVHGVLSKKHYDETEKELRDVYPQYGGLVERPKFKLKMEEWLAEQRARAERRKVHEKHGEIQARQPHVVIGNDSRSPSKQMPKSPPGSFRKHSGSYRRSFSEQEGGHSPLKKLSDGVKQSFTKTVAALKSKEEPKSPLHGVTRQLHFPERSTRIIERDSMEYPPRPRPEQRREPAEMSVFTSIRNSNPFSEELPADLIVQRTRTNTEDSDFSPMAQLSAIPRPIFPEPTARHDDQLADDNENDEEVATLRQRESFQDVRVPSYEGTGYQQEISLTDLHNQRLEATRSPPLARIKSPATRLPAPITPIPYGGIRVASADKEGKSPAKPLVLSKSIPAPPKPTAESSQPVVNLTKAIAPPVLPSVLPAKPVDMPIEPSRSQHKATAWPGFESDDEDAPPPIPDRSPDRALTAYAPGKPSHARSRHDIGSENDHEIFRIVSKDNIRGALGGISRESSAEDLIPAKPFAEPDRTASPMRHQLQPYNKHMFPRKEERRGTPVGGWLE</sequence>
<feature type="region of interest" description="Disordered" evidence="1">
    <location>
        <begin position="616"/>
        <end position="673"/>
    </location>
</feature>